<evidence type="ECO:0000256" key="6">
    <source>
        <dbReference type="ARBA" id="ARBA00022723"/>
    </source>
</evidence>
<feature type="compositionally biased region" description="Gly residues" evidence="15">
    <location>
        <begin position="361"/>
        <end position="372"/>
    </location>
</feature>
<keyword evidence="10" id="KW-1133">Transmembrane helix</keyword>
<comment type="cofactor">
    <cofactor evidence="1">
        <name>Ca(2+)</name>
        <dbReference type="ChEBI" id="CHEBI:29108"/>
    </cofactor>
</comment>
<evidence type="ECO:0000313" key="17">
    <source>
        <dbReference type="EMBL" id="CBJ28735.1"/>
    </source>
</evidence>
<evidence type="ECO:0000256" key="4">
    <source>
        <dbReference type="ARBA" id="ARBA00022553"/>
    </source>
</evidence>
<dbReference type="GO" id="GO:0046872">
    <property type="term" value="F:metal ion binding"/>
    <property type="evidence" value="ECO:0007669"/>
    <property type="project" value="UniProtKB-KW"/>
</dbReference>
<evidence type="ECO:0000256" key="7">
    <source>
        <dbReference type="ARBA" id="ARBA00022801"/>
    </source>
</evidence>
<evidence type="ECO:0000256" key="15">
    <source>
        <dbReference type="SAM" id="MobiDB-lite"/>
    </source>
</evidence>
<keyword evidence="4" id="KW-0597">Phosphoprotein</keyword>
<comment type="subcellular location">
    <subcellularLocation>
        <location evidence="2">Cell membrane</location>
        <topology evidence="2">Multi-pass membrane protein</topology>
    </subcellularLocation>
</comment>
<keyword evidence="18" id="KW-1185">Reference proteome</keyword>
<dbReference type="CDD" id="cd00519">
    <property type="entry name" value="Lipase_3"/>
    <property type="match status" value="1"/>
</dbReference>
<gene>
    <name evidence="17" type="ORF">Esi_0119_0024</name>
</gene>
<evidence type="ECO:0000256" key="11">
    <source>
        <dbReference type="ARBA" id="ARBA00023098"/>
    </source>
</evidence>
<dbReference type="Pfam" id="PF01764">
    <property type="entry name" value="Lipase_3"/>
    <property type="match status" value="1"/>
</dbReference>
<dbReference type="eggNOG" id="KOG2088">
    <property type="taxonomic scope" value="Eukaryota"/>
</dbReference>
<dbReference type="PANTHER" id="PTHR45792">
    <property type="entry name" value="DIACYLGLYCEROL LIPASE HOMOLOG-RELATED"/>
    <property type="match status" value="1"/>
</dbReference>
<keyword evidence="5" id="KW-0812">Transmembrane</keyword>
<evidence type="ECO:0000259" key="16">
    <source>
        <dbReference type="Pfam" id="PF01764"/>
    </source>
</evidence>
<dbReference type="InterPro" id="IPR029058">
    <property type="entry name" value="AB_hydrolase_fold"/>
</dbReference>
<evidence type="ECO:0000256" key="8">
    <source>
        <dbReference type="ARBA" id="ARBA00022837"/>
    </source>
</evidence>
<dbReference type="Gene3D" id="3.40.50.1820">
    <property type="entry name" value="alpha/beta hydrolase"/>
    <property type="match status" value="1"/>
</dbReference>
<evidence type="ECO:0000256" key="1">
    <source>
        <dbReference type="ARBA" id="ARBA00001913"/>
    </source>
</evidence>
<dbReference type="GO" id="GO:0016042">
    <property type="term" value="P:lipid catabolic process"/>
    <property type="evidence" value="ECO:0007669"/>
    <property type="project" value="UniProtKB-KW"/>
</dbReference>
<dbReference type="OrthoDB" id="40415at2759"/>
<dbReference type="GO" id="GO:0005886">
    <property type="term" value="C:plasma membrane"/>
    <property type="evidence" value="ECO:0007669"/>
    <property type="project" value="UniProtKB-SubCell"/>
</dbReference>
<evidence type="ECO:0000256" key="14">
    <source>
        <dbReference type="ARBA" id="ARBA00026104"/>
    </source>
</evidence>
<evidence type="ECO:0000313" key="18">
    <source>
        <dbReference type="Proteomes" id="UP000002630"/>
    </source>
</evidence>
<name>D7FIB1_ECTSI</name>
<evidence type="ECO:0000256" key="13">
    <source>
        <dbReference type="ARBA" id="ARBA00024531"/>
    </source>
</evidence>
<keyword evidence="9" id="KW-0442">Lipid degradation</keyword>
<feature type="compositionally biased region" description="Basic and acidic residues" evidence="15">
    <location>
        <begin position="325"/>
        <end position="355"/>
    </location>
</feature>
<dbReference type="EMBL" id="FN649748">
    <property type="protein sequence ID" value="CBJ28735.1"/>
    <property type="molecule type" value="Genomic_DNA"/>
</dbReference>
<dbReference type="Proteomes" id="UP000002630">
    <property type="component" value="Linkage Group LG23"/>
</dbReference>
<reference evidence="17 18" key="1">
    <citation type="journal article" date="2010" name="Nature">
        <title>The Ectocarpus genome and the independent evolution of multicellularity in brown algae.</title>
        <authorList>
            <person name="Cock J.M."/>
            <person name="Sterck L."/>
            <person name="Rouze P."/>
            <person name="Scornet D."/>
            <person name="Allen A.E."/>
            <person name="Amoutzias G."/>
            <person name="Anthouard V."/>
            <person name="Artiguenave F."/>
            <person name="Aury J.M."/>
            <person name="Badger J.H."/>
            <person name="Beszteri B."/>
            <person name="Billiau K."/>
            <person name="Bonnet E."/>
            <person name="Bothwell J.H."/>
            <person name="Bowler C."/>
            <person name="Boyen C."/>
            <person name="Brownlee C."/>
            <person name="Carrano C.J."/>
            <person name="Charrier B."/>
            <person name="Cho G.Y."/>
            <person name="Coelho S.M."/>
            <person name="Collen J."/>
            <person name="Corre E."/>
            <person name="Da Silva C."/>
            <person name="Delage L."/>
            <person name="Delaroque N."/>
            <person name="Dittami S.M."/>
            <person name="Doulbeau S."/>
            <person name="Elias M."/>
            <person name="Farnham G."/>
            <person name="Gachon C.M."/>
            <person name="Gschloessl B."/>
            <person name="Heesch S."/>
            <person name="Jabbari K."/>
            <person name="Jubin C."/>
            <person name="Kawai H."/>
            <person name="Kimura K."/>
            <person name="Kloareg B."/>
            <person name="Kupper F.C."/>
            <person name="Lang D."/>
            <person name="Le Bail A."/>
            <person name="Leblanc C."/>
            <person name="Lerouge P."/>
            <person name="Lohr M."/>
            <person name="Lopez P.J."/>
            <person name="Martens C."/>
            <person name="Maumus F."/>
            <person name="Michel G."/>
            <person name="Miranda-Saavedra D."/>
            <person name="Morales J."/>
            <person name="Moreau H."/>
            <person name="Motomura T."/>
            <person name="Nagasato C."/>
            <person name="Napoli C.A."/>
            <person name="Nelson D.R."/>
            <person name="Nyvall-Collen P."/>
            <person name="Peters A.F."/>
            <person name="Pommier C."/>
            <person name="Potin P."/>
            <person name="Poulain J."/>
            <person name="Quesneville H."/>
            <person name="Read B."/>
            <person name="Rensing S.A."/>
            <person name="Ritter A."/>
            <person name="Rousvoal S."/>
            <person name="Samanta M."/>
            <person name="Samson G."/>
            <person name="Schroeder D.C."/>
            <person name="Segurens B."/>
            <person name="Strittmatter M."/>
            <person name="Tonon T."/>
            <person name="Tregear J.W."/>
            <person name="Valentin K."/>
            <person name="von Dassow P."/>
            <person name="Yamagishi T."/>
            <person name="Van de Peer Y."/>
            <person name="Wincker P."/>
        </authorList>
    </citation>
    <scope>NUCLEOTIDE SEQUENCE [LARGE SCALE GENOMIC DNA]</scope>
    <source>
        <strain evidence="18">Ec32 / CCAP1310/4</strain>
    </source>
</reference>
<feature type="region of interest" description="Disordered" evidence="15">
    <location>
        <begin position="272"/>
        <end position="305"/>
    </location>
</feature>
<sequence length="458" mass="50162">MRFASAAYGILMLKGANVMSWDSGWPPVHKFSVLELNKWCIAKHCGIQDSDLVKMNILGERELHMPAYVLTVDHATESVVLSIRGTFSMQDTVTDLVCDSADFMGGSCHRGLRQGAEMLLADAKSDVLQQLNRHRGYRLVVTGHSLGGGVSILLTMMLLRRKSELGLGSTRVLCYAFAPPPVFGPLDKLSRETKRAIRSFVFGNDMVCRMSLASAYELFRDLKEVEGIGASLPQRLGYLVNEHRPRLSIHDDGRGDVGMRVAYRYATILHRTRSRGGNNKRGDYRSSHRGAGGKRGAGATGGHPVEDFVRNKLAEGFTETGAARGADRKRDRGGGVRPRMASEDAWRTGREREVSKTSSECGGGGEADGGSGDRYTRLLIPGTIYHIRKLGPESAAAASAGVCSANPLGLRSKLYWMERQQPEEFARLLMVDTAIVDHLPLAYEDALHALYGDGLPRK</sequence>
<dbReference type="GO" id="GO:0016298">
    <property type="term" value="F:lipase activity"/>
    <property type="evidence" value="ECO:0007669"/>
    <property type="project" value="TreeGrafter"/>
</dbReference>
<feature type="region of interest" description="Disordered" evidence="15">
    <location>
        <begin position="319"/>
        <end position="373"/>
    </location>
</feature>
<evidence type="ECO:0000256" key="5">
    <source>
        <dbReference type="ARBA" id="ARBA00022692"/>
    </source>
</evidence>
<comment type="catalytic activity">
    <reaction evidence="13">
        <text>a 1,2-diacyl-sn-glycerol + H2O = a 2-acylglycerol + a fatty acid + H(+)</text>
        <dbReference type="Rhea" id="RHEA:33275"/>
        <dbReference type="ChEBI" id="CHEBI:15377"/>
        <dbReference type="ChEBI" id="CHEBI:15378"/>
        <dbReference type="ChEBI" id="CHEBI:17389"/>
        <dbReference type="ChEBI" id="CHEBI:17815"/>
        <dbReference type="ChEBI" id="CHEBI:28868"/>
        <dbReference type="EC" id="3.1.1.116"/>
    </reaction>
    <physiologicalReaction direction="left-to-right" evidence="13">
        <dbReference type="Rhea" id="RHEA:33276"/>
    </physiologicalReaction>
</comment>
<evidence type="ECO:0000256" key="10">
    <source>
        <dbReference type="ARBA" id="ARBA00022989"/>
    </source>
</evidence>
<evidence type="ECO:0000256" key="2">
    <source>
        <dbReference type="ARBA" id="ARBA00004651"/>
    </source>
</evidence>
<dbReference type="EC" id="3.1.1.116" evidence="14"/>
<keyword evidence="11" id="KW-0443">Lipid metabolism</keyword>
<dbReference type="SUPFAM" id="SSF53474">
    <property type="entry name" value="alpha/beta-Hydrolases"/>
    <property type="match status" value="1"/>
</dbReference>
<dbReference type="InterPro" id="IPR052214">
    <property type="entry name" value="DAG_Lipase-Related"/>
</dbReference>
<protein>
    <recommendedName>
        <fullName evidence="14">sn-1-specific diacylglycerol lipase</fullName>
        <ecNumber evidence="14">3.1.1.116</ecNumber>
    </recommendedName>
</protein>
<evidence type="ECO:0000256" key="9">
    <source>
        <dbReference type="ARBA" id="ARBA00022963"/>
    </source>
</evidence>
<keyword evidence="3" id="KW-1003">Cell membrane</keyword>
<dbReference type="InParanoid" id="D7FIB1"/>
<dbReference type="EMBL" id="FN647870">
    <property type="protein sequence ID" value="CBJ28735.1"/>
    <property type="molecule type" value="Genomic_DNA"/>
</dbReference>
<evidence type="ECO:0000256" key="12">
    <source>
        <dbReference type="ARBA" id="ARBA00023136"/>
    </source>
</evidence>
<keyword evidence="6" id="KW-0479">Metal-binding</keyword>
<keyword evidence="8" id="KW-0106">Calcium</keyword>
<keyword evidence="7" id="KW-0378">Hydrolase</keyword>
<dbReference type="AlphaFoldDB" id="D7FIB1"/>
<dbReference type="PANTHER" id="PTHR45792:SF8">
    <property type="entry name" value="DIACYLGLYCEROL LIPASE-ALPHA"/>
    <property type="match status" value="1"/>
</dbReference>
<dbReference type="InterPro" id="IPR002921">
    <property type="entry name" value="Fungal_lipase-type"/>
</dbReference>
<evidence type="ECO:0000256" key="3">
    <source>
        <dbReference type="ARBA" id="ARBA00022475"/>
    </source>
</evidence>
<accession>D7FIB1</accession>
<organism evidence="17 18">
    <name type="scientific">Ectocarpus siliculosus</name>
    <name type="common">Brown alga</name>
    <name type="synonym">Conferva siliculosa</name>
    <dbReference type="NCBI Taxonomy" id="2880"/>
    <lineage>
        <taxon>Eukaryota</taxon>
        <taxon>Sar</taxon>
        <taxon>Stramenopiles</taxon>
        <taxon>Ochrophyta</taxon>
        <taxon>PX clade</taxon>
        <taxon>Phaeophyceae</taxon>
        <taxon>Ectocarpales</taxon>
        <taxon>Ectocarpaceae</taxon>
        <taxon>Ectocarpus</taxon>
    </lineage>
</organism>
<feature type="domain" description="Fungal lipase-type" evidence="16">
    <location>
        <begin position="80"/>
        <end position="212"/>
    </location>
</feature>
<proteinExistence type="predicted"/>
<keyword evidence="12" id="KW-0472">Membrane</keyword>